<keyword evidence="7" id="KW-0378">Hydrolase</keyword>
<evidence type="ECO:0000256" key="2">
    <source>
        <dbReference type="ARBA" id="ARBA00022475"/>
    </source>
</evidence>
<dbReference type="HOGENOM" id="CLU_113736_3_2_9"/>
<dbReference type="EMBL" id="JXSU01000006">
    <property type="protein sequence ID" value="KIS25312.1"/>
    <property type="molecule type" value="Genomic_DNA"/>
</dbReference>
<keyword evidence="2" id="KW-1003">Cell membrane</keyword>
<proteinExistence type="predicted"/>
<dbReference type="Proteomes" id="UP000032250">
    <property type="component" value="Unassembled WGS sequence"/>
</dbReference>
<dbReference type="OrthoDB" id="3176438at2"/>
<dbReference type="GO" id="GO:0005886">
    <property type="term" value="C:plasma membrane"/>
    <property type="evidence" value="ECO:0007669"/>
    <property type="project" value="UniProtKB-SubCell"/>
</dbReference>
<evidence type="ECO:0000256" key="6">
    <source>
        <dbReference type="SAM" id="Phobius"/>
    </source>
</evidence>
<keyword evidence="4 6" id="KW-1133">Transmembrane helix</keyword>
<feature type="transmembrane region" description="Helical" evidence="6">
    <location>
        <begin position="29"/>
        <end position="47"/>
    </location>
</feature>
<evidence type="ECO:0000256" key="4">
    <source>
        <dbReference type="ARBA" id="ARBA00022989"/>
    </source>
</evidence>
<evidence type="ECO:0000256" key="1">
    <source>
        <dbReference type="ARBA" id="ARBA00004651"/>
    </source>
</evidence>
<dbReference type="PANTHER" id="PTHR33931">
    <property type="entry name" value="HOLIN-LIKE PROTEIN CIDA-RELATED"/>
    <property type="match status" value="1"/>
</dbReference>
<reference evidence="7 8" key="1">
    <citation type="submission" date="2014-06" db="EMBL/GenBank/DDBJ databases">
        <title>Genome characterization of distinct group I Clostridium botulinum lineages.</title>
        <authorList>
            <person name="Giordani F."/>
            <person name="Anselmo A."/>
            <person name="Fillo S."/>
            <person name="Palozzi A.M."/>
            <person name="Fortunato A."/>
            <person name="Gentile B."/>
            <person name="Ciammaruconi A."/>
            <person name="Anniballi F."/>
            <person name="De Medici D."/>
            <person name="Lista F."/>
        </authorList>
    </citation>
    <scope>NUCLEOTIDE SEQUENCE [LARGE SCALE GENOMIC DNA]</scope>
    <source>
        <strain evidence="7 8">B2 450</strain>
    </source>
</reference>
<sequence length="119" mass="13265">MRLLRQLGIILLICLLGEAIHDFFKLPIPGNVIGMILLFLCLSSGIIKLTKINYISKFLLDHLAFFFVPAGVGILSCMPMLKGKWLAFLGVCLITSIIIIVVTGWTIQLYIKLMSKEAQ</sequence>
<evidence type="ECO:0000256" key="3">
    <source>
        <dbReference type="ARBA" id="ARBA00022692"/>
    </source>
</evidence>
<dbReference type="AlphaFoldDB" id="A0A0D1BZ02"/>
<comment type="subcellular location">
    <subcellularLocation>
        <location evidence="1">Cell membrane</location>
        <topology evidence="1">Multi-pass membrane protein</topology>
    </subcellularLocation>
</comment>
<evidence type="ECO:0000256" key="5">
    <source>
        <dbReference type="ARBA" id="ARBA00023136"/>
    </source>
</evidence>
<name>A0A0D1BZ02_CLOBO</name>
<keyword evidence="5 6" id="KW-0472">Membrane</keyword>
<dbReference type="GO" id="GO:0016787">
    <property type="term" value="F:hydrolase activity"/>
    <property type="evidence" value="ECO:0007669"/>
    <property type="project" value="UniProtKB-KW"/>
</dbReference>
<keyword evidence="3 6" id="KW-0812">Transmembrane</keyword>
<evidence type="ECO:0000313" key="8">
    <source>
        <dbReference type="Proteomes" id="UP000032250"/>
    </source>
</evidence>
<dbReference type="Pfam" id="PF03788">
    <property type="entry name" value="LrgA"/>
    <property type="match status" value="1"/>
</dbReference>
<gene>
    <name evidence="7" type="ORF">N495_01660</name>
</gene>
<organism evidence="7 8">
    <name type="scientific">Clostridium botulinum B2 450</name>
    <dbReference type="NCBI Taxonomy" id="1379739"/>
    <lineage>
        <taxon>Bacteria</taxon>
        <taxon>Bacillati</taxon>
        <taxon>Bacillota</taxon>
        <taxon>Clostridia</taxon>
        <taxon>Eubacteriales</taxon>
        <taxon>Clostridiaceae</taxon>
        <taxon>Clostridium</taxon>
    </lineage>
</organism>
<accession>A0A0D1BZ02</accession>
<dbReference type="PATRIC" id="fig|1379739.3.peg.636"/>
<dbReference type="RefSeq" id="WP_043031076.1">
    <property type="nucleotide sequence ID" value="NZ_JXSU01000006.1"/>
</dbReference>
<feature type="transmembrane region" description="Helical" evidence="6">
    <location>
        <begin position="59"/>
        <end position="81"/>
    </location>
</feature>
<feature type="transmembrane region" description="Helical" evidence="6">
    <location>
        <begin position="87"/>
        <end position="111"/>
    </location>
</feature>
<comment type="caution">
    <text evidence="7">The sequence shown here is derived from an EMBL/GenBank/DDBJ whole genome shotgun (WGS) entry which is preliminary data.</text>
</comment>
<dbReference type="InterPro" id="IPR005538">
    <property type="entry name" value="LrgA/CidA"/>
</dbReference>
<dbReference type="PANTHER" id="PTHR33931:SF2">
    <property type="entry name" value="HOLIN-LIKE PROTEIN CIDA"/>
    <property type="match status" value="1"/>
</dbReference>
<evidence type="ECO:0000313" key="7">
    <source>
        <dbReference type="EMBL" id="KIS25312.1"/>
    </source>
</evidence>
<protein>
    <submittedName>
        <fullName evidence="7">Murein hydrolase transporter LrgA</fullName>
    </submittedName>
</protein>